<dbReference type="PANTHER" id="PTHR36205:SF2">
    <property type="entry name" value="MAJOR FACILITATOR SUPERFAMILY TRANSPORTER"/>
    <property type="match status" value="1"/>
</dbReference>
<evidence type="ECO:0000256" key="1">
    <source>
        <dbReference type="SAM" id="Phobius"/>
    </source>
</evidence>
<keyword evidence="3" id="KW-1185">Reference proteome</keyword>
<accession>A0AAD5X8W9</accession>
<dbReference type="AlphaFoldDB" id="A0AAD5X8W9"/>
<dbReference type="Pfam" id="PF11885">
    <property type="entry name" value="DUF3405"/>
    <property type="match status" value="1"/>
</dbReference>
<gene>
    <name evidence="2" type="ORF">HK100_006221</name>
</gene>
<proteinExistence type="predicted"/>
<dbReference type="InterPro" id="IPR021822">
    <property type="entry name" value="DUF3405"/>
</dbReference>
<reference evidence="2" key="1">
    <citation type="submission" date="2020-05" db="EMBL/GenBank/DDBJ databases">
        <title>Phylogenomic resolution of chytrid fungi.</title>
        <authorList>
            <person name="Stajich J.E."/>
            <person name="Amses K."/>
            <person name="Simmons R."/>
            <person name="Seto K."/>
            <person name="Myers J."/>
            <person name="Bonds A."/>
            <person name="Quandt C.A."/>
            <person name="Barry K."/>
            <person name="Liu P."/>
            <person name="Grigoriev I."/>
            <person name="Longcore J.E."/>
            <person name="James T.Y."/>
        </authorList>
    </citation>
    <scope>NUCLEOTIDE SEQUENCE</scope>
    <source>
        <strain evidence="2">JEL0513</strain>
    </source>
</reference>
<keyword evidence="1" id="KW-0472">Membrane</keyword>
<dbReference type="Proteomes" id="UP001211907">
    <property type="component" value="Unassembled WGS sequence"/>
</dbReference>
<comment type="caution">
    <text evidence="2">The sequence shown here is derived from an EMBL/GenBank/DDBJ whole genome shotgun (WGS) entry which is preliminary data.</text>
</comment>
<name>A0AAD5X8W9_9FUNG</name>
<evidence type="ECO:0000313" key="2">
    <source>
        <dbReference type="EMBL" id="KAJ3094218.1"/>
    </source>
</evidence>
<feature type="transmembrane region" description="Helical" evidence="1">
    <location>
        <begin position="12"/>
        <end position="30"/>
    </location>
</feature>
<evidence type="ECO:0000313" key="3">
    <source>
        <dbReference type="Proteomes" id="UP001211907"/>
    </source>
</evidence>
<protein>
    <submittedName>
        <fullName evidence="2">Uncharacterized protein</fullName>
    </submittedName>
</protein>
<organism evidence="2 3">
    <name type="scientific">Physocladia obscura</name>
    <dbReference type="NCBI Taxonomy" id="109957"/>
    <lineage>
        <taxon>Eukaryota</taxon>
        <taxon>Fungi</taxon>
        <taxon>Fungi incertae sedis</taxon>
        <taxon>Chytridiomycota</taxon>
        <taxon>Chytridiomycota incertae sedis</taxon>
        <taxon>Chytridiomycetes</taxon>
        <taxon>Chytridiales</taxon>
        <taxon>Chytriomycetaceae</taxon>
        <taxon>Physocladia</taxon>
    </lineage>
</organism>
<dbReference type="EMBL" id="JADGJH010002894">
    <property type="protein sequence ID" value="KAJ3094218.1"/>
    <property type="molecule type" value="Genomic_DNA"/>
</dbReference>
<dbReference type="PANTHER" id="PTHR36205">
    <property type="entry name" value="CHROMOSOME 19, WHOLE GENOME SHOTGUN SEQUENCE"/>
    <property type="match status" value="1"/>
</dbReference>
<keyword evidence="1" id="KW-0812">Transmembrane</keyword>
<sequence length="395" mass="44344">MEMAQRFRWRTVILATIYSALLVGVLWQFSSQHETLGKHPLAWQERWAAITVPANSTLGILSTLGKQWTRQCTTYLDMKRVAQTADSLLSESAESVVVVRTTTRASFHSKDLSDFVSHVIGGNEGVHDGTEGARGLRAGGGLDRHVRLLVHVPDATAPLANLAAADRAAVLATSTIPALFWPRCVLYSDADLVLVYGTKVYKNWFESGHVGLVWFMMRNPNYRFLWLVEDDVRLIGSWQRLFDSVSHQAKVAFPGSATLPDLVTFDSYIQPHSDWSNNENERSVSIKKPITKNKKICDRGWSRNLATAMHHRFLNGENCYYEEFVPSVVHNNLSLTVLSVVHPQYIPITSVIEGKTEYDASTYVYTGDVSSNLYHDFMQSGDCFPDALIHPIKIK</sequence>
<keyword evidence="1" id="KW-1133">Transmembrane helix</keyword>